<accession>A0AAV7KXX3</accession>
<proteinExistence type="predicted"/>
<dbReference type="Gene3D" id="1.10.287.3160">
    <property type="match status" value="1"/>
</dbReference>
<feature type="compositionally biased region" description="Polar residues" evidence="1">
    <location>
        <begin position="47"/>
        <end position="56"/>
    </location>
</feature>
<gene>
    <name evidence="2" type="ORF">NDU88_000459</name>
</gene>
<evidence type="ECO:0000313" key="3">
    <source>
        <dbReference type="Proteomes" id="UP001066276"/>
    </source>
</evidence>
<feature type="region of interest" description="Disordered" evidence="1">
    <location>
        <begin position="264"/>
        <end position="290"/>
    </location>
</feature>
<feature type="compositionally biased region" description="Low complexity" evidence="1">
    <location>
        <begin position="101"/>
        <end position="116"/>
    </location>
</feature>
<feature type="compositionally biased region" description="Polar residues" evidence="1">
    <location>
        <begin position="117"/>
        <end position="126"/>
    </location>
</feature>
<organism evidence="2 3">
    <name type="scientific">Pleurodeles waltl</name>
    <name type="common">Iberian ribbed newt</name>
    <dbReference type="NCBI Taxonomy" id="8319"/>
    <lineage>
        <taxon>Eukaryota</taxon>
        <taxon>Metazoa</taxon>
        <taxon>Chordata</taxon>
        <taxon>Craniata</taxon>
        <taxon>Vertebrata</taxon>
        <taxon>Euteleostomi</taxon>
        <taxon>Amphibia</taxon>
        <taxon>Batrachia</taxon>
        <taxon>Caudata</taxon>
        <taxon>Salamandroidea</taxon>
        <taxon>Salamandridae</taxon>
        <taxon>Pleurodelinae</taxon>
        <taxon>Pleurodeles</taxon>
    </lineage>
</organism>
<dbReference type="AlphaFoldDB" id="A0AAV7KXX3"/>
<keyword evidence="3" id="KW-1185">Reference proteome</keyword>
<reference evidence="2" key="1">
    <citation type="journal article" date="2022" name="bioRxiv">
        <title>Sequencing and chromosome-scale assembly of the giantPleurodeles waltlgenome.</title>
        <authorList>
            <person name="Brown T."/>
            <person name="Elewa A."/>
            <person name="Iarovenko S."/>
            <person name="Subramanian E."/>
            <person name="Araus A.J."/>
            <person name="Petzold A."/>
            <person name="Susuki M."/>
            <person name="Suzuki K.-i.T."/>
            <person name="Hayashi T."/>
            <person name="Toyoda A."/>
            <person name="Oliveira C."/>
            <person name="Osipova E."/>
            <person name="Leigh N.D."/>
            <person name="Simon A."/>
            <person name="Yun M.H."/>
        </authorList>
    </citation>
    <scope>NUCLEOTIDE SEQUENCE</scope>
    <source>
        <strain evidence="2">20211129_DDA</strain>
        <tissue evidence="2">Liver</tissue>
    </source>
</reference>
<feature type="compositionally biased region" description="Polar residues" evidence="1">
    <location>
        <begin position="264"/>
        <end position="279"/>
    </location>
</feature>
<feature type="region of interest" description="Disordered" evidence="1">
    <location>
        <begin position="83"/>
        <end position="145"/>
    </location>
</feature>
<evidence type="ECO:0000313" key="2">
    <source>
        <dbReference type="EMBL" id="KAJ1080240.1"/>
    </source>
</evidence>
<feature type="region of interest" description="Disordered" evidence="1">
    <location>
        <begin position="1"/>
        <end position="68"/>
    </location>
</feature>
<dbReference type="Proteomes" id="UP001066276">
    <property type="component" value="Chromosome 12"/>
</dbReference>
<evidence type="ECO:0000256" key="1">
    <source>
        <dbReference type="SAM" id="MobiDB-lite"/>
    </source>
</evidence>
<comment type="caution">
    <text evidence="2">The sequence shown here is derived from an EMBL/GenBank/DDBJ whole genome shotgun (WGS) entry which is preliminary data.</text>
</comment>
<dbReference type="EMBL" id="JANPWB010000016">
    <property type="protein sequence ID" value="KAJ1080240.1"/>
    <property type="molecule type" value="Genomic_DNA"/>
</dbReference>
<protein>
    <submittedName>
        <fullName evidence="2">Uncharacterized protein</fullName>
    </submittedName>
</protein>
<name>A0AAV7KXX3_PLEWA</name>
<sequence>MHTSPQHLLDDDDDAYSQDEGMFGAASSPSQLHVKCQDFDDEDEEQYQPSYASTSYPPAEQQLPLSMPSTLVADLQSMLNDYHIRFPPSTPTTPPRSESYQTPRQTQTTTLPETPQASIPLTSQMQEAHPSSDDEREEGELRDSVTSEWDDYLVPTPSPPPAGPVDSPPEDIGGFHNLIERAAKRFGLSIISHETEGFLYDFKEPSKRSLRAIPIVDFLWQEGLKAMKNPATVPSQMPRLEKKYKAPDDSPACLVLQPKPDSVISQAAQRRSRNPSTPIASPPDKEGRRLDNIGKKISSVAAVTVKAANSLAILGRYDRQMWAEMSAFLDLLPEDVKVEAKKVLQEGEWIAAEIIDSAIDISLTGFRQLAGAAVLRRQGWLKATSFRPEVQSHVLDMPFDGESLFGKHVDDMLQAIKTDTDTAKSLGTLQYRKQPFCGARVRGGYSFRGCYHQYRPRYQSSSTASRQHYHQQQQHYRLPPAAAYKHPARGRVAARGRDTGRKQ</sequence>
<feature type="region of interest" description="Disordered" evidence="1">
    <location>
        <begin position="461"/>
        <end position="503"/>
    </location>
</feature>